<name>A0A5N6LEB0_9ASTR</name>
<evidence type="ECO:0000313" key="1">
    <source>
        <dbReference type="EMBL" id="KAD0825898.1"/>
    </source>
</evidence>
<evidence type="ECO:0000313" key="2">
    <source>
        <dbReference type="Proteomes" id="UP000326396"/>
    </source>
</evidence>
<organism evidence="1 2">
    <name type="scientific">Mikania micrantha</name>
    <name type="common">bitter vine</name>
    <dbReference type="NCBI Taxonomy" id="192012"/>
    <lineage>
        <taxon>Eukaryota</taxon>
        <taxon>Viridiplantae</taxon>
        <taxon>Streptophyta</taxon>
        <taxon>Embryophyta</taxon>
        <taxon>Tracheophyta</taxon>
        <taxon>Spermatophyta</taxon>
        <taxon>Magnoliopsida</taxon>
        <taxon>eudicotyledons</taxon>
        <taxon>Gunneridae</taxon>
        <taxon>Pentapetalae</taxon>
        <taxon>asterids</taxon>
        <taxon>campanulids</taxon>
        <taxon>Asterales</taxon>
        <taxon>Asteraceae</taxon>
        <taxon>Asteroideae</taxon>
        <taxon>Heliantheae alliance</taxon>
        <taxon>Eupatorieae</taxon>
        <taxon>Mikania</taxon>
    </lineage>
</organism>
<proteinExistence type="predicted"/>
<keyword evidence="2" id="KW-1185">Reference proteome</keyword>
<accession>A0A5N6LEB0</accession>
<sequence length="124" mass="12735">MCVSVVKKSSKKISYGLFSGRPPLFLLCSGELAAVPVVVHGDSGVTKLHASLKNTTTHVSGGGGRLLSDGDQAVLRTDRIGGTPATHAATGPLNSPSLSDGGDEFGVLKALETDVVVTCWFSPQ</sequence>
<comment type="caution">
    <text evidence="1">The sequence shown here is derived from an EMBL/GenBank/DDBJ whole genome shotgun (WGS) entry which is preliminary data.</text>
</comment>
<protein>
    <submittedName>
        <fullName evidence="1">Uncharacterized protein</fullName>
    </submittedName>
</protein>
<dbReference type="AlphaFoldDB" id="A0A5N6LEB0"/>
<gene>
    <name evidence="1" type="ORF">E3N88_43656</name>
</gene>
<dbReference type="Proteomes" id="UP000326396">
    <property type="component" value="Unassembled WGS sequence"/>
</dbReference>
<reference evidence="1 2" key="1">
    <citation type="submission" date="2019-05" db="EMBL/GenBank/DDBJ databases">
        <title>Mikania micrantha, genome provides insights into the molecular mechanism of rapid growth.</title>
        <authorList>
            <person name="Liu B."/>
        </authorList>
    </citation>
    <scope>NUCLEOTIDE SEQUENCE [LARGE SCALE GENOMIC DNA]</scope>
    <source>
        <strain evidence="1">NLD-2019</strain>
        <tissue evidence="1">Leaf</tissue>
    </source>
</reference>
<dbReference type="EMBL" id="SZYD01001359">
    <property type="protein sequence ID" value="KAD0825898.1"/>
    <property type="molecule type" value="Genomic_DNA"/>
</dbReference>